<evidence type="ECO:0000313" key="3">
    <source>
        <dbReference type="Proteomes" id="UP001146793"/>
    </source>
</evidence>
<evidence type="ECO:0000256" key="1">
    <source>
        <dbReference type="SAM" id="MobiDB-lite"/>
    </source>
</evidence>
<dbReference type="AlphaFoldDB" id="A0AAV7ZWN9"/>
<protein>
    <recommendedName>
        <fullName evidence="4">ZAD domain-containing protein</fullName>
    </recommendedName>
</protein>
<dbReference type="Proteomes" id="UP001146793">
    <property type="component" value="Unassembled WGS sequence"/>
</dbReference>
<evidence type="ECO:0000313" key="2">
    <source>
        <dbReference type="EMBL" id="KAJ3445730.1"/>
    </source>
</evidence>
<feature type="compositionally biased region" description="Basic residues" evidence="1">
    <location>
        <begin position="116"/>
        <end position="129"/>
    </location>
</feature>
<proteinExistence type="predicted"/>
<organism evidence="2 3">
    <name type="scientific">Anaeramoeba flamelloides</name>
    <dbReference type="NCBI Taxonomy" id="1746091"/>
    <lineage>
        <taxon>Eukaryota</taxon>
        <taxon>Metamonada</taxon>
        <taxon>Anaeramoebidae</taxon>
        <taxon>Anaeramoeba</taxon>
    </lineage>
</organism>
<feature type="region of interest" description="Disordered" evidence="1">
    <location>
        <begin position="82"/>
        <end position="154"/>
    </location>
</feature>
<dbReference type="EMBL" id="JANTQA010000023">
    <property type="protein sequence ID" value="KAJ3445730.1"/>
    <property type="molecule type" value="Genomic_DNA"/>
</dbReference>
<name>A0AAV7ZWN9_9EUKA</name>
<reference evidence="2" key="1">
    <citation type="submission" date="2022-08" db="EMBL/GenBank/DDBJ databases">
        <title>Novel sulphate-reducing endosymbionts in the free-living metamonad Anaeramoeba.</title>
        <authorList>
            <person name="Jerlstrom-Hultqvist J."/>
            <person name="Cepicka I."/>
            <person name="Gallot-Lavallee L."/>
            <person name="Salas-Leiva D."/>
            <person name="Curtis B.A."/>
            <person name="Zahonova K."/>
            <person name="Pipaliya S."/>
            <person name="Dacks J."/>
            <person name="Roger A.J."/>
        </authorList>
    </citation>
    <scope>NUCLEOTIDE SEQUENCE</scope>
    <source>
        <strain evidence="2">Busselton2</strain>
    </source>
</reference>
<comment type="caution">
    <text evidence="2">The sequence shown here is derived from an EMBL/GenBank/DDBJ whole genome shotgun (WGS) entry which is preliminary data.</text>
</comment>
<sequence>MSKRCKQCKKKGGYYIKTLEIKTYSSFLYPVTKSVPLNIEVLCKKCVDQLSGVFQQQLILSQYVTFSYVFYFQNTRRSHQLEEGSSSESDYVPEELREPKKKIKTGIVKRSTTTRTRTRTRTKKKKKQQNYRNKQNNKSSITHRKQQDRYQSDNYLVKSESPKNALTFSAEPKNVNKATKDFFSNNQNLHQPTKDHDVRTVNKTLTNRHHFGNNNKTSNQITEIVHGKEHGLVQEQEQEQKNELGQIPFFEPINWGIDLNLGSDFEMDLGSDLNFEFETQTEFKEIDLLNMKEDNVVNFSNFLQSYENSIYDKHETQQKQIQEEKQKNNNII</sequence>
<feature type="compositionally biased region" description="Low complexity" evidence="1">
    <location>
        <begin position="130"/>
        <end position="140"/>
    </location>
</feature>
<evidence type="ECO:0008006" key="4">
    <source>
        <dbReference type="Google" id="ProtNLM"/>
    </source>
</evidence>
<accession>A0AAV7ZWN9</accession>
<gene>
    <name evidence="2" type="ORF">M0812_11617</name>
</gene>